<dbReference type="InterPro" id="IPR010982">
    <property type="entry name" value="Lambda_DNA-bd_dom_sf"/>
</dbReference>
<gene>
    <name evidence="2" type="ORF">BBI10_11185</name>
</gene>
<dbReference type="Gene3D" id="1.10.260.40">
    <property type="entry name" value="lambda repressor-like DNA-binding domains"/>
    <property type="match status" value="1"/>
</dbReference>
<accession>A0A1C2E2F2</accession>
<dbReference type="InterPro" id="IPR001387">
    <property type="entry name" value="Cro/C1-type_HTH"/>
</dbReference>
<evidence type="ECO:0000313" key="2">
    <source>
        <dbReference type="EMBL" id="OCX21158.1"/>
    </source>
</evidence>
<dbReference type="AlphaFoldDB" id="A0A1C2E2F2"/>
<dbReference type="Pfam" id="PF01381">
    <property type="entry name" value="HTH_3"/>
    <property type="match status" value="1"/>
</dbReference>
<sequence length="156" mass="17267">MNGIGLRLRQERTRLKLSQSALGAIGGVETNAQGNYENGTRSPKADYLLRIAQAGVDLNYVLSGNRSSADVMNRAAVIDPEGKPDVYPHLTKVTHQLHRNLYGLIDASLQLTQLIEVRNHDARFNEAKVQLETIRVEAQSLAQATMKLIFETSKLV</sequence>
<dbReference type="RefSeq" id="WP_065988562.1">
    <property type="nucleotide sequence ID" value="NZ_MDEN01000061.1"/>
</dbReference>
<dbReference type="OrthoDB" id="9791537at2"/>
<dbReference type="EMBL" id="MDEN01000061">
    <property type="protein sequence ID" value="OCX21158.1"/>
    <property type="molecule type" value="Genomic_DNA"/>
</dbReference>
<dbReference type="SMART" id="SM00530">
    <property type="entry name" value="HTH_XRE"/>
    <property type="match status" value="1"/>
</dbReference>
<feature type="domain" description="HTH cro/C1-type" evidence="1">
    <location>
        <begin position="8"/>
        <end position="61"/>
    </location>
</feature>
<reference evidence="2 3" key="1">
    <citation type="submission" date="2016-08" db="EMBL/GenBank/DDBJ databases">
        <title>Whole genome sequence of Pseudomonas graminis strain UASWS1507, a potential biological control agent for agriculture.</title>
        <authorList>
            <person name="Crovadore J."/>
            <person name="Calmin G."/>
            <person name="Chablais R."/>
            <person name="Cochard B."/>
            <person name="Lefort F."/>
        </authorList>
    </citation>
    <scope>NUCLEOTIDE SEQUENCE [LARGE SCALE GENOMIC DNA]</scope>
    <source>
        <strain evidence="2 3">UASWS1507</strain>
    </source>
</reference>
<comment type="caution">
    <text evidence="2">The sequence shown here is derived from an EMBL/GenBank/DDBJ whole genome shotgun (WGS) entry which is preliminary data.</text>
</comment>
<proteinExistence type="predicted"/>
<evidence type="ECO:0000259" key="1">
    <source>
        <dbReference type="PROSITE" id="PS50943"/>
    </source>
</evidence>
<dbReference type="SUPFAM" id="SSF47413">
    <property type="entry name" value="lambda repressor-like DNA-binding domains"/>
    <property type="match status" value="1"/>
</dbReference>
<dbReference type="CDD" id="cd00093">
    <property type="entry name" value="HTH_XRE"/>
    <property type="match status" value="1"/>
</dbReference>
<dbReference type="Proteomes" id="UP000095143">
    <property type="component" value="Unassembled WGS sequence"/>
</dbReference>
<organism evidence="2 3">
    <name type="scientific">Pseudomonas graminis</name>
    <dbReference type="NCBI Taxonomy" id="158627"/>
    <lineage>
        <taxon>Bacteria</taxon>
        <taxon>Pseudomonadati</taxon>
        <taxon>Pseudomonadota</taxon>
        <taxon>Gammaproteobacteria</taxon>
        <taxon>Pseudomonadales</taxon>
        <taxon>Pseudomonadaceae</taxon>
        <taxon>Pseudomonas</taxon>
    </lineage>
</organism>
<protein>
    <recommendedName>
        <fullName evidence="1">HTH cro/C1-type domain-containing protein</fullName>
    </recommendedName>
</protein>
<evidence type="ECO:0000313" key="3">
    <source>
        <dbReference type="Proteomes" id="UP000095143"/>
    </source>
</evidence>
<dbReference type="GO" id="GO:0003677">
    <property type="term" value="F:DNA binding"/>
    <property type="evidence" value="ECO:0007669"/>
    <property type="project" value="InterPro"/>
</dbReference>
<name>A0A1C2E2F2_9PSED</name>
<dbReference type="PROSITE" id="PS50943">
    <property type="entry name" value="HTH_CROC1"/>
    <property type="match status" value="1"/>
</dbReference>